<reference evidence="6 7" key="1">
    <citation type="journal article" date="2018" name="Nat. Ecol. Evol.">
        <title>Genomic signatures of mitonuclear coevolution across populations of Tigriopus californicus.</title>
        <authorList>
            <person name="Barreto F.S."/>
            <person name="Watson E.T."/>
            <person name="Lima T.G."/>
            <person name="Willett C.S."/>
            <person name="Edmands S."/>
            <person name="Li W."/>
            <person name="Burton R.S."/>
        </authorList>
    </citation>
    <scope>NUCLEOTIDE SEQUENCE [LARGE SCALE GENOMIC DNA]</scope>
    <source>
        <strain evidence="6 7">San Diego</strain>
    </source>
</reference>
<keyword evidence="7" id="KW-1185">Reference proteome</keyword>
<dbReference type="Pfam" id="PF13499">
    <property type="entry name" value="EF-hand_7"/>
    <property type="match status" value="1"/>
</dbReference>
<keyword evidence="1" id="KW-0677">Repeat</keyword>
<feature type="domain" description="EF-hand" evidence="5">
    <location>
        <begin position="59"/>
        <end position="94"/>
    </location>
</feature>
<feature type="signal peptide" evidence="4">
    <location>
        <begin position="1"/>
        <end position="21"/>
    </location>
</feature>
<dbReference type="AlphaFoldDB" id="A0A553PFM2"/>
<accession>A0A553PFM2</accession>
<sequence>MGGLLSTLFASFATWIRPTSSRRGPRAPANSGNLFRVPGSLPTHGYDQEDSVTLDIRRHNRAQLEWAFNTFDTDNSGTICRSELRDVLRALGHNPSEDQVNDLMARADENGSGALDMEEFLKFCDSHFRTFDPESDLFPVFRLLDSRGVGLIQVKHVKDLMAEYPWNKTTRWDLEELFSGKDENESLDFDQFIHLITGVSF</sequence>
<dbReference type="InterPro" id="IPR011992">
    <property type="entry name" value="EF-hand-dom_pair"/>
</dbReference>
<comment type="function">
    <text evidence="3">Troponin is the central regulatory protein of striated muscle contraction. Tn consists of three components: Tn-I which is the inhibitor of actomyosin ATPase, Tn-T which contains the binding site for tropomyosin and Tn-C. The binding of calcium to Tn-C abolishes the inhibitory action of Tn on actin filaments.</text>
</comment>
<dbReference type="SUPFAM" id="SSF47473">
    <property type="entry name" value="EF-hand"/>
    <property type="match status" value="1"/>
</dbReference>
<evidence type="ECO:0000256" key="2">
    <source>
        <dbReference type="ARBA" id="ARBA00022837"/>
    </source>
</evidence>
<comment type="caution">
    <text evidence="6">The sequence shown here is derived from an EMBL/GenBank/DDBJ whole genome shotgun (WGS) entry which is preliminary data.</text>
</comment>
<evidence type="ECO:0000313" key="6">
    <source>
        <dbReference type="EMBL" id="TRY76469.1"/>
    </source>
</evidence>
<evidence type="ECO:0000313" key="7">
    <source>
        <dbReference type="Proteomes" id="UP000318571"/>
    </source>
</evidence>
<name>A0A553PFM2_TIGCA</name>
<dbReference type="PANTHER" id="PTHR23048">
    <property type="entry name" value="MYOSIN LIGHT CHAIN 1, 3"/>
    <property type="match status" value="1"/>
</dbReference>
<dbReference type="InterPro" id="IPR050230">
    <property type="entry name" value="CALM/Myosin/TropC-like"/>
</dbReference>
<organism evidence="6 7">
    <name type="scientific">Tigriopus californicus</name>
    <name type="common">Marine copepod</name>
    <dbReference type="NCBI Taxonomy" id="6832"/>
    <lineage>
        <taxon>Eukaryota</taxon>
        <taxon>Metazoa</taxon>
        <taxon>Ecdysozoa</taxon>
        <taxon>Arthropoda</taxon>
        <taxon>Crustacea</taxon>
        <taxon>Multicrustacea</taxon>
        <taxon>Hexanauplia</taxon>
        <taxon>Copepoda</taxon>
        <taxon>Harpacticoida</taxon>
        <taxon>Harpacticidae</taxon>
        <taxon>Tigriopus</taxon>
    </lineage>
</organism>
<dbReference type="GO" id="GO:0016460">
    <property type="term" value="C:myosin II complex"/>
    <property type="evidence" value="ECO:0007669"/>
    <property type="project" value="TreeGrafter"/>
</dbReference>
<dbReference type="GO" id="GO:0005509">
    <property type="term" value="F:calcium ion binding"/>
    <property type="evidence" value="ECO:0007669"/>
    <property type="project" value="InterPro"/>
</dbReference>
<proteinExistence type="predicted"/>
<feature type="chain" id="PRO_5022020800" description="EF-hand domain-containing protein" evidence="4">
    <location>
        <begin position="22"/>
        <end position="201"/>
    </location>
</feature>
<keyword evidence="2" id="KW-0106">Calcium</keyword>
<evidence type="ECO:0000256" key="1">
    <source>
        <dbReference type="ARBA" id="ARBA00022737"/>
    </source>
</evidence>
<dbReference type="STRING" id="6832.A0A553PFM2"/>
<dbReference type="PROSITE" id="PS50222">
    <property type="entry name" value="EF_HAND_2"/>
    <property type="match status" value="2"/>
</dbReference>
<dbReference type="OrthoDB" id="26525at2759"/>
<dbReference type="PANTHER" id="PTHR23048:SF0">
    <property type="entry name" value="CALMODULIN LIKE 3"/>
    <property type="match status" value="1"/>
</dbReference>
<dbReference type="InterPro" id="IPR002048">
    <property type="entry name" value="EF_hand_dom"/>
</dbReference>
<gene>
    <name evidence="6" type="ORF">TCAL_05346</name>
</gene>
<evidence type="ECO:0000259" key="5">
    <source>
        <dbReference type="PROSITE" id="PS50222"/>
    </source>
</evidence>
<keyword evidence="4" id="KW-0732">Signal</keyword>
<evidence type="ECO:0000256" key="3">
    <source>
        <dbReference type="ARBA" id="ARBA00037722"/>
    </source>
</evidence>
<dbReference type="PROSITE" id="PS00018">
    <property type="entry name" value="EF_HAND_1"/>
    <property type="match status" value="2"/>
</dbReference>
<dbReference type="CDD" id="cd00051">
    <property type="entry name" value="EFh"/>
    <property type="match status" value="1"/>
</dbReference>
<protein>
    <recommendedName>
        <fullName evidence="5">EF-hand domain-containing protein</fullName>
    </recommendedName>
</protein>
<dbReference type="SMART" id="SM00054">
    <property type="entry name" value="EFh"/>
    <property type="match status" value="2"/>
</dbReference>
<dbReference type="FunFam" id="1.10.238.10:FF:000178">
    <property type="entry name" value="Calmodulin-2 A"/>
    <property type="match status" value="1"/>
</dbReference>
<dbReference type="Gene3D" id="1.10.238.10">
    <property type="entry name" value="EF-hand"/>
    <property type="match status" value="2"/>
</dbReference>
<dbReference type="Proteomes" id="UP000318571">
    <property type="component" value="Chromosome 5"/>
</dbReference>
<evidence type="ECO:0000256" key="4">
    <source>
        <dbReference type="SAM" id="SignalP"/>
    </source>
</evidence>
<dbReference type="EMBL" id="VCGU01000004">
    <property type="protein sequence ID" value="TRY76469.1"/>
    <property type="molecule type" value="Genomic_DNA"/>
</dbReference>
<dbReference type="InterPro" id="IPR018247">
    <property type="entry name" value="EF_Hand_1_Ca_BS"/>
</dbReference>
<feature type="domain" description="EF-hand" evidence="5">
    <location>
        <begin position="95"/>
        <end position="130"/>
    </location>
</feature>